<evidence type="ECO:0000313" key="2">
    <source>
        <dbReference type="EMBL" id="APW44059.1"/>
    </source>
</evidence>
<name>A0A1P8KDH0_9BURK</name>
<reference evidence="2 3" key="1">
    <citation type="submission" date="2017-01" db="EMBL/GenBank/DDBJ databases">
        <authorList>
            <person name="Mah S.A."/>
            <person name="Swanson W.J."/>
            <person name="Moy G.W."/>
            <person name="Vacquier V.D."/>
        </authorList>
    </citation>
    <scope>NUCLEOTIDE SEQUENCE [LARGE SCALE GENOMIC DNA]</scope>
    <source>
        <strain evidence="2 3">DSM 22694</strain>
    </source>
</reference>
<keyword evidence="1" id="KW-0732">Signal</keyword>
<evidence type="ECO:0000256" key="1">
    <source>
        <dbReference type="SAM" id="SignalP"/>
    </source>
</evidence>
<evidence type="ECO:0000313" key="3">
    <source>
        <dbReference type="Proteomes" id="UP000186110"/>
    </source>
</evidence>
<dbReference type="RefSeq" id="WP_051391975.1">
    <property type="nucleotide sequence ID" value="NZ_CP019239.1"/>
</dbReference>
<accession>A0A1P8KDH0</accession>
<dbReference type="STRING" id="1484693.RS694_16975"/>
<proteinExistence type="predicted"/>
<sequence length="120" mass="12781">MNRFTFDSRQLALAAAVLGLALPAFAQDAPVRPFPPKAERGAMVITNPPDLVLNGKTARLSPGARIRGANNMLVMSGALVGQNLLVNYVLEPNGLVHEVWILTEAEAKLVRPTGGITLVK</sequence>
<gene>
    <name evidence="2" type="ORF">RS694_16975</name>
</gene>
<dbReference type="EMBL" id="CP019239">
    <property type="protein sequence ID" value="APW44059.1"/>
    <property type="molecule type" value="Genomic_DNA"/>
</dbReference>
<evidence type="ECO:0008006" key="4">
    <source>
        <dbReference type="Google" id="ProtNLM"/>
    </source>
</evidence>
<feature type="chain" id="PRO_5010249875" description="MSHA biogenesis protein MshK" evidence="1">
    <location>
        <begin position="27"/>
        <end position="120"/>
    </location>
</feature>
<dbReference type="Proteomes" id="UP000186110">
    <property type="component" value="Chromosome"/>
</dbReference>
<keyword evidence="3" id="KW-1185">Reference proteome</keyword>
<dbReference type="eggNOG" id="ENOG50338D7">
    <property type="taxonomic scope" value="Bacteria"/>
</dbReference>
<organism evidence="2 3">
    <name type="scientific">Rhodoferax saidenbachensis</name>
    <dbReference type="NCBI Taxonomy" id="1484693"/>
    <lineage>
        <taxon>Bacteria</taxon>
        <taxon>Pseudomonadati</taxon>
        <taxon>Pseudomonadota</taxon>
        <taxon>Betaproteobacteria</taxon>
        <taxon>Burkholderiales</taxon>
        <taxon>Comamonadaceae</taxon>
        <taxon>Rhodoferax</taxon>
    </lineage>
</organism>
<protein>
    <recommendedName>
        <fullName evidence="4">MSHA biogenesis protein MshK</fullName>
    </recommendedName>
</protein>
<dbReference type="KEGG" id="rsb:RS694_16975"/>
<feature type="signal peptide" evidence="1">
    <location>
        <begin position="1"/>
        <end position="26"/>
    </location>
</feature>
<dbReference type="AlphaFoldDB" id="A0A1P8KDH0"/>